<dbReference type="Pfam" id="PF00172">
    <property type="entry name" value="Zn_clus"/>
    <property type="match status" value="1"/>
</dbReference>
<keyword evidence="3" id="KW-0862">Zinc</keyword>
<dbReference type="PROSITE" id="PS00463">
    <property type="entry name" value="ZN2_CY6_FUNGAL_1"/>
    <property type="match status" value="1"/>
</dbReference>
<comment type="subcellular location">
    <subcellularLocation>
        <location evidence="1">Nucleus</location>
    </subcellularLocation>
</comment>
<dbReference type="InterPro" id="IPR051615">
    <property type="entry name" value="Transcr_Regulatory_Elem"/>
</dbReference>
<dbReference type="InterPro" id="IPR036864">
    <property type="entry name" value="Zn2-C6_fun-type_DNA-bd_sf"/>
</dbReference>
<dbReference type="SMART" id="SM00066">
    <property type="entry name" value="GAL4"/>
    <property type="match status" value="1"/>
</dbReference>
<dbReference type="STRING" id="229535.A0A0M8NXT9"/>
<dbReference type="GO" id="GO:0008270">
    <property type="term" value="F:zinc ion binding"/>
    <property type="evidence" value="ECO:0007669"/>
    <property type="project" value="InterPro"/>
</dbReference>
<dbReference type="Gene3D" id="4.10.240.10">
    <property type="entry name" value="Zn(2)-C6 fungal-type DNA-binding domain"/>
    <property type="match status" value="1"/>
</dbReference>
<evidence type="ECO:0000259" key="8">
    <source>
        <dbReference type="PROSITE" id="PS50048"/>
    </source>
</evidence>
<evidence type="ECO:0000256" key="2">
    <source>
        <dbReference type="ARBA" id="ARBA00022723"/>
    </source>
</evidence>
<dbReference type="EMBL" id="LHQQ01000435">
    <property type="protein sequence ID" value="KOS36541.1"/>
    <property type="molecule type" value="Genomic_DNA"/>
</dbReference>
<dbReference type="GO" id="GO:0006351">
    <property type="term" value="P:DNA-templated transcription"/>
    <property type="evidence" value="ECO:0007669"/>
    <property type="project" value="InterPro"/>
</dbReference>
<sequence>MSAATAQRKSAFSCDQCRKRKVKCGAEQPRCARCIARKETCEYKLNPTLSYTQNLEERVKELEDRLASAQAKEYVLSPASAAAPSPSSTAMVEMLPRTQAKRTYSGATKGLKVDAKGAVTYHGATSFFQLPTSDLNRARGPPERGSIFKILDENDLRKEKLVNNAWHQRALEAFLDTPEPFQFLLNIHWCWIQPLFNFVYRPAFTRDMEDLGPYYSHTLLNAILSHSARWCKQNKEVQKLLEPYENGALFSRQARSLIFSDLSSGHSTVPTVQTLLLLSAQECSAGNRTQAWLYSGMAFRLIEDMGITFTADGGHSELNLEDEDVEIRQRLLWSCYFWDKMISLYMGRTPMLQHSGLGPDEIICQFPHSSLRVIADVSPSRCQVTDAHRLSGRLC</sequence>
<evidence type="ECO:0000256" key="5">
    <source>
        <dbReference type="ARBA" id="ARBA00023125"/>
    </source>
</evidence>
<name>A0A0M8NXT9_9EURO</name>
<evidence type="ECO:0000256" key="6">
    <source>
        <dbReference type="ARBA" id="ARBA00023163"/>
    </source>
</evidence>
<evidence type="ECO:0000256" key="1">
    <source>
        <dbReference type="ARBA" id="ARBA00004123"/>
    </source>
</evidence>
<keyword evidence="2" id="KW-0479">Metal-binding</keyword>
<dbReference type="GO" id="GO:0003677">
    <property type="term" value="F:DNA binding"/>
    <property type="evidence" value="ECO:0007669"/>
    <property type="project" value="UniProtKB-KW"/>
</dbReference>
<accession>A0A0M8NXT9</accession>
<dbReference type="GO" id="GO:0005634">
    <property type="term" value="C:nucleus"/>
    <property type="evidence" value="ECO:0007669"/>
    <property type="project" value="UniProtKB-SubCell"/>
</dbReference>
<evidence type="ECO:0000256" key="3">
    <source>
        <dbReference type="ARBA" id="ARBA00022833"/>
    </source>
</evidence>
<keyword evidence="6" id="KW-0804">Transcription</keyword>
<organism evidence="9 10">
    <name type="scientific">Penicillium nordicum</name>
    <dbReference type="NCBI Taxonomy" id="229535"/>
    <lineage>
        <taxon>Eukaryota</taxon>
        <taxon>Fungi</taxon>
        <taxon>Dikarya</taxon>
        <taxon>Ascomycota</taxon>
        <taxon>Pezizomycotina</taxon>
        <taxon>Eurotiomycetes</taxon>
        <taxon>Eurotiomycetidae</taxon>
        <taxon>Eurotiales</taxon>
        <taxon>Aspergillaceae</taxon>
        <taxon>Penicillium</taxon>
    </lineage>
</organism>
<feature type="domain" description="Zn(2)-C6 fungal-type" evidence="8">
    <location>
        <begin position="13"/>
        <end position="43"/>
    </location>
</feature>
<dbReference type="InterPro" id="IPR001138">
    <property type="entry name" value="Zn2Cys6_DnaBD"/>
</dbReference>
<dbReference type="PANTHER" id="PTHR31313:SF85">
    <property type="entry name" value="ZN(II)2CYS6 TRANSCRIPTION FACTOR (EUROFUNG)"/>
    <property type="match status" value="1"/>
</dbReference>
<dbReference type="PANTHER" id="PTHR31313">
    <property type="entry name" value="TY1 ENHANCER ACTIVATOR"/>
    <property type="match status" value="1"/>
</dbReference>
<dbReference type="GO" id="GO:0000981">
    <property type="term" value="F:DNA-binding transcription factor activity, RNA polymerase II-specific"/>
    <property type="evidence" value="ECO:0007669"/>
    <property type="project" value="InterPro"/>
</dbReference>
<keyword evidence="7" id="KW-0539">Nucleus</keyword>
<dbReference type="AlphaFoldDB" id="A0A0M8NXT9"/>
<keyword evidence="4" id="KW-0805">Transcription regulation</keyword>
<evidence type="ECO:0000313" key="9">
    <source>
        <dbReference type="EMBL" id="KOS36541.1"/>
    </source>
</evidence>
<evidence type="ECO:0000256" key="4">
    <source>
        <dbReference type="ARBA" id="ARBA00023015"/>
    </source>
</evidence>
<comment type="caution">
    <text evidence="9">The sequence shown here is derived from an EMBL/GenBank/DDBJ whole genome shotgun (WGS) entry which is preliminary data.</text>
</comment>
<dbReference type="CDD" id="cd00067">
    <property type="entry name" value="GAL4"/>
    <property type="match status" value="1"/>
</dbReference>
<reference evidence="9 10" key="1">
    <citation type="submission" date="2015-08" db="EMBL/GenBank/DDBJ databases">
        <title>Genome sequencing of Penicillium nordicum.</title>
        <authorList>
            <person name="Nguyen H.D."/>
            <person name="Seifert K.A."/>
        </authorList>
    </citation>
    <scope>NUCLEOTIDE SEQUENCE [LARGE SCALE GENOMIC DNA]</scope>
    <source>
        <strain evidence="9 10">DAOMC 185683</strain>
    </source>
</reference>
<dbReference type="PROSITE" id="PS50048">
    <property type="entry name" value="ZN2_CY6_FUNGAL_2"/>
    <property type="match status" value="1"/>
</dbReference>
<dbReference type="Pfam" id="PF04082">
    <property type="entry name" value="Fungal_trans"/>
    <property type="match status" value="1"/>
</dbReference>
<dbReference type="InterPro" id="IPR007219">
    <property type="entry name" value="XnlR_reg_dom"/>
</dbReference>
<dbReference type="OrthoDB" id="4161332at2759"/>
<protein>
    <recommendedName>
        <fullName evidence="8">Zn(2)-C6 fungal-type domain-containing protein</fullName>
    </recommendedName>
</protein>
<keyword evidence="10" id="KW-1185">Reference proteome</keyword>
<proteinExistence type="predicted"/>
<dbReference type="Proteomes" id="UP000037696">
    <property type="component" value="Unassembled WGS sequence"/>
</dbReference>
<dbReference type="SMART" id="SM00906">
    <property type="entry name" value="Fungal_trans"/>
    <property type="match status" value="1"/>
</dbReference>
<evidence type="ECO:0000313" key="10">
    <source>
        <dbReference type="Proteomes" id="UP000037696"/>
    </source>
</evidence>
<dbReference type="CDD" id="cd12148">
    <property type="entry name" value="fungal_TF_MHR"/>
    <property type="match status" value="1"/>
</dbReference>
<gene>
    <name evidence="9" type="ORF">ACN38_g12709</name>
</gene>
<evidence type="ECO:0000256" key="7">
    <source>
        <dbReference type="ARBA" id="ARBA00023242"/>
    </source>
</evidence>
<dbReference type="SUPFAM" id="SSF57701">
    <property type="entry name" value="Zn2/Cys6 DNA-binding domain"/>
    <property type="match status" value="1"/>
</dbReference>
<keyword evidence="5" id="KW-0238">DNA-binding</keyword>
<dbReference type="PRINTS" id="PR00755">
    <property type="entry name" value="AFLATOXINBRP"/>
</dbReference>